<dbReference type="EMBL" id="FUYA01000004">
    <property type="protein sequence ID" value="SKA71354.1"/>
    <property type="molecule type" value="Genomic_DNA"/>
</dbReference>
<dbReference type="OrthoDB" id="5455646at2"/>
<evidence type="ECO:0000313" key="1">
    <source>
        <dbReference type="EMBL" id="SKA71354.1"/>
    </source>
</evidence>
<dbReference type="STRING" id="1121442.SAMN02745702_01462"/>
<sequence length="121" mass="13495">MANMDYPGPCPNCGLVESCTTQEQREEGIKTYCKGMEMELNAWKARLFDAFAQAEGHNDLQDSLNLIKSIVREIEMQKDKMLVECPTSISDVESDVGKKFGELRGHYTKLLEQLSAGFVGG</sequence>
<dbReference type="AlphaFoldDB" id="A0A1T4W229"/>
<protein>
    <submittedName>
        <fullName evidence="1">Uncharacterized protein</fullName>
    </submittedName>
</protein>
<accession>A0A1T4W229</accession>
<organism evidence="1 2">
    <name type="scientific">Desulfobaculum bizertense DSM 18034</name>
    <dbReference type="NCBI Taxonomy" id="1121442"/>
    <lineage>
        <taxon>Bacteria</taxon>
        <taxon>Pseudomonadati</taxon>
        <taxon>Thermodesulfobacteriota</taxon>
        <taxon>Desulfovibrionia</taxon>
        <taxon>Desulfovibrionales</taxon>
        <taxon>Desulfovibrionaceae</taxon>
        <taxon>Desulfobaculum</taxon>
    </lineage>
</organism>
<dbReference type="Proteomes" id="UP000189733">
    <property type="component" value="Unassembled WGS sequence"/>
</dbReference>
<dbReference type="RefSeq" id="WP_078684749.1">
    <property type="nucleotide sequence ID" value="NZ_FUYA01000004.1"/>
</dbReference>
<gene>
    <name evidence="1" type="ORF">SAMN02745702_01462</name>
</gene>
<evidence type="ECO:0000313" key="2">
    <source>
        <dbReference type="Proteomes" id="UP000189733"/>
    </source>
</evidence>
<name>A0A1T4W229_9BACT</name>
<keyword evidence="2" id="KW-1185">Reference proteome</keyword>
<proteinExistence type="predicted"/>
<reference evidence="1 2" key="1">
    <citation type="submission" date="2017-02" db="EMBL/GenBank/DDBJ databases">
        <authorList>
            <person name="Peterson S.W."/>
        </authorList>
    </citation>
    <scope>NUCLEOTIDE SEQUENCE [LARGE SCALE GENOMIC DNA]</scope>
    <source>
        <strain evidence="1 2">DSM 18034</strain>
    </source>
</reference>